<dbReference type="Proteomes" id="UP001234297">
    <property type="component" value="Chromosome 2"/>
</dbReference>
<gene>
    <name evidence="1" type="ORF">MRB53_006015</name>
</gene>
<organism evidence="1 2">
    <name type="scientific">Persea americana</name>
    <name type="common">Avocado</name>
    <dbReference type="NCBI Taxonomy" id="3435"/>
    <lineage>
        <taxon>Eukaryota</taxon>
        <taxon>Viridiplantae</taxon>
        <taxon>Streptophyta</taxon>
        <taxon>Embryophyta</taxon>
        <taxon>Tracheophyta</taxon>
        <taxon>Spermatophyta</taxon>
        <taxon>Magnoliopsida</taxon>
        <taxon>Magnoliidae</taxon>
        <taxon>Laurales</taxon>
        <taxon>Lauraceae</taxon>
        <taxon>Persea</taxon>
    </lineage>
</organism>
<accession>A0ACC2MGI9</accession>
<name>A0ACC2MGI9_PERAE</name>
<proteinExistence type="predicted"/>
<reference evidence="1 2" key="1">
    <citation type="journal article" date="2022" name="Hortic Res">
        <title>A haplotype resolved chromosomal level avocado genome allows analysis of novel avocado genes.</title>
        <authorList>
            <person name="Nath O."/>
            <person name="Fletcher S.J."/>
            <person name="Hayward A."/>
            <person name="Shaw L.M."/>
            <person name="Masouleh A.K."/>
            <person name="Furtado A."/>
            <person name="Henry R.J."/>
            <person name="Mitter N."/>
        </authorList>
    </citation>
    <scope>NUCLEOTIDE SEQUENCE [LARGE SCALE GENOMIC DNA]</scope>
    <source>
        <strain evidence="2">cv. Hass</strain>
    </source>
</reference>
<evidence type="ECO:0000313" key="1">
    <source>
        <dbReference type="EMBL" id="KAJ8644267.1"/>
    </source>
</evidence>
<evidence type="ECO:0000313" key="2">
    <source>
        <dbReference type="Proteomes" id="UP001234297"/>
    </source>
</evidence>
<protein>
    <submittedName>
        <fullName evidence="1">Uncharacterized protein</fullName>
    </submittedName>
</protein>
<comment type="caution">
    <text evidence="1">The sequence shown here is derived from an EMBL/GenBank/DDBJ whole genome shotgun (WGS) entry which is preliminary data.</text>
</comment>
<keyword evidence="2" id="KW-1185">Reference proteome</keyword>
<dbReference type="EMBL" id="CM056810">
    <property type="protein sequence ID" value="KAJ8644267.1"/>
    <property type="molecule type" value="Genomic_DNA"/>
</dbReference>
<sequence length="184" mass="19387">MKSGKGRPLVADVREGTRAWFSTIAKFCCRKQNPVQCSGSVPEPDLAILFQRPRDGSAGDPPSPATAAATATSAVSSRSPATRSGNSGLVAAEIPSDWAACDFLHDDETTTRSGDLSPVPAIFFSTVNGFLYALQCTDRTGNKQIVSDHLVICAALLADPITPSPTDPLKIRSVRSPSITPTML</sequence>